<keyword evidence="3" id="KW-1185">Reference proteome</keyword>
<sequence>MASLRTSRAKPKPIFRHLVIAGVGDLNNRQGGTEQWTDANIARSIEIVTLDWLEDSMFRDKRLPTELYSHRRALERERQKERMRLRYEKGIERGVKEVNPNLYHLYRDDTFFQYEVTITRDDETLGIPGERYVLSIWESNNPSPHMYWFVAKFYKKKGDPQPKIHRPSIAAGMLCRELALFESFFHLKTGIPWMQRLVKAGTTPRSYFQYRPPAGGKPVGYVPPEFMPAGSPDPSVQLAIAAASAATAHATHAAAGIASAAGVQHVSNDALGEDGPNEPDRPDEDAAPQARR</sequence>
<feature type="region of interest" description="Disordered" evidence="1">
    <location>
        <begin position="265"/>
        <end position="292"/>
    </location>
</feature>
<accession>A0ABR4DNG7</accession>
<reference evidence="2 3" key="1">
    <citation type="journal article" date="2024" name="Commun. Biol.">
        <title>Comparative genomic analysis of thermophilic fungi reveals convergent evolutionary adaptations and gene losses.</title>
        <authorList>
            <person name="Steindorff A.S."/>
            <person name="Aguilar-Pontes M.V."/>
            <person name="Robinson A.J."/>
            <person name="Andreopoulos B."/>
            <person name="LaButti K."/>
            <person name="Kuo A."/>
            <person name="Mondo S."/>
            <person name="Riley R."/>
            <person name="Otillar R."/>
            <person name="Haridas S."/>
            <person name="Lipzen A."/>
            <person name="Grimwood J."/>
            <person name="Schmutz J."/>
            <person name="Clum A."/>
            <person name="Reid I.D."/>
            <person name="Moisan M.C."/>
            <person name="Butler G."/>
            <person name="Nguyen T.T.M."/>
            <person name="Dewar K."/>
            <person name="Conant G."/>
            <person name="Drula E."/>
            <person name="Henrissat B."/>
            <person name="Hansel C."/>
            <person name="Singer S."/>
            <person name="Hutchinson M.I."/>
            <person name="de Vries R.P."/>
            <person name="Natvig D.O."/>
            <person name="Powell A.J."/>
            <person name="Tsang A."/>
            <person name="Grigoriev I.V."/>
        </authorList>
    </citation>
    <scope>NUCLEOTIDE SEQUENCE [LARGE SCALE GENOMIC DNA]</scope>
    <source>
        <strain evidence="2 3">ATCC 22073</strain>
    </source>
</reference>
<name>A0ABR4DNG7_9PEZI</name>
<dbReference type="Gene3D" id="3.40.50.10190">
    <property type="entry name" value="BRCT domain"/>
    <property type="match status" value="1"/>
</dbReference>
<comment type="caution">
    <text evidence="2">The sequence shown here is derived from an EMBL/GenBank/DDBJ whole genome shotgun (WGS) entry which is preliminary data.</text>
</comment>
<protein>
    <recommendedName>
        <fullName evidence="4">BRCT domain-containing protein</fullName>
    </recommendedName>
</protein>
<dbReference type="EMBL" id="JAZGUE010000001">
    <property type="protein sequence ID" value="KAL2271880.1"/>
    <property type="molecule type" value="Genomic_DNA"/>
</dbReference>
<evidence type="ECO:0008006" key="4">
    <source>
        <dbReference type="Google" id="ProtNLM"/>
    </source>
</evidence>
<evidence type="ECO:0000313" key="2">
    <source>
        <dbReference type="EMBL" id="KAL2271880.1"/>
    </source>
</evidence>
<organism evidence="2 3">
    <name type="scientific">Remersonia thermophila</name>
    <dbReference type="NCBI Taxonomy" id="72144"/>
    <lineage>
        <taxon>Eukaryota</taxon>
        <taxon>Fungi</taxon>
        <taxon>Dikarya</taxon>
        <taxon>Ascomycota</taxon>
        <taxon>Pezizomycotina</taxon>
        <taxon>Sordariomycetes</taxon>
        <taxon>Sordariomycetidae</taxon>
        <taxon>Sordariales</taxon>
        <taxon>Sordariales incertae sedis</taxon>
        <taxon>Remersonia</taxon>
    </lineage>
</organism>
<feature type="compositionally biased region" description="Acidic residues" evidence="1">
    <location>
        <begin position="271"/>
        <end position="286"/>
    </location>
</feature>
<dbReference type="GeneID" id="98122034"/>
<dbReference type="InterPro" id="IPR036420">
    <property type="entry name" value="BRCT_dom_sf"/>
</dbReference>
<gene>
    <name evidence="2" type="ORF">VTJ83DRAFT_1251</name>
</gene>
<dbReference type="Proteomes" id="UP001600064">
    <property type="component" value="Unassembled WGS sequence"/>
</dbReference>
<proteinExistence type="predicted"/>
<dbReference type="RefSeq" id="XP_070870604.1">
    <property type="nucleotide sequence ID" value="XM_071007390.1"/>
</dbReference>
<evidence type="ECO:0000313" key="3">
    <source>
        <dbReference type="Proteomes" id="UP001600064"/>
    </source>
</evidence>
<evidence type="ECO:0000256" key="1">
    <source>
        <dbReference type="SAM" id="MobiDB-lite"/>
    </source>
</evidence>